<comment type="caution">
    <text evidence="3">The sequence shown here is derived from an EMBL/GenBank/DDBJ whole genome shotgun (WGS) entry which is preliminary data.</text>
</comment>
<feature type="transmembrane region" description="Helical" evidence="1">
    <location>
        <begin position="24"/>
        <end position="45"/>
    </location>
</feature>
<dbReference type="InterPro" id="IPR013099">
    <property type="entry name" value="K_chnl_dom"/>
</dbReference>
<feature type="transmembrane region" description="Helical" evidence="1">
    <location>
        <begin position="149"/>
        <end position="170"/>
    </location>
</feature>
<feature type="domain" description="Potassium channel" evidence="2">
    <location>
        <begin position="120"/>
        <end position="169"/>
    </location>
</feature>
<dbReference type="EMBL" id="JAAEBW010000020">
    <property type="protein sequence ID" value="MBM1197873.1"/>
    <property type="molecule type" value="Genomic_DNA"/>
</dbReference>
<dbReference type="RefSeq" id="WP_203303948.1">
    <property type="nucleotide sequence ID" value="NZ_JAAEBW010000020.1"/>
</dbReference>
<dbReference type="Pfam" id="PF07885">
    <property type="entry name" value="Ion_trans_2"/>
    <property type="match status" value="1"/>
</dbReference>
<keyword evidence="3" id="KW-0406">Ion transport</keyword>
<sequence>MSKPLFYENFHTWLAKKESRTADVLGLLVIALTGGFAVYACLVFTDWWQSYLALMIFYASFNIALFSGIKPAPWEGSIVFAFFLAVALIYIFLFAVLYQRHCLLDIQTTCGAYSVLQSPLKEDYLYASTVVFTTLGFGDIVPKAGAGRIVVATQALVGMTYSATAILIILGRAGWYSARGESAAQPILIDREHAQVQTDRFAHTSKALEDMSTLLSALSTKVDTVNNQLVSLKRYALWASFALIVLSFFAGMALGHKF</sequence>
<dbReference type="Gene3D" id="1.10.287.70">
    <property type="match status" value="1"/>
</dbReference>
<keyword evidence="1" id="KW-0812">Transmembrane</keyword>
<reference evidence="3 4" key="1">
    <citation type="submission" date="2020-01" db="EMBL/GenBank/DDBJ databases">
        <title>Comparative genomics of meat spoilage bacteria.</title>
        <authorList>
            <person name="Hilgarth M."/>
            <person name="Vogel R.F."/>
        </authorList>
    </citation>
    <scope>NUCLEOTIDE SEQUENCE [LARGE SCALE GENOMIC DNA]</scope>
    <source>
        <strain evidence="3 4">TMW2.2077</strain>
    </source>
</reference>
<dbReference type="GO" id="GO:0034220">
    <property type="term" value="P:monoatomic ion transmembrane transport"/>
    <property type="evidence" value="ECO:0007669"/>
    <property type="project" value="UniProtKB-KW"/>
</dbReference>
<feature type="transmembrane region" description="Helical" evidence="1">
    <location>
        <begin position="76"/>
        <end position="98"/>
    </location>
</feature>
<proteinExistence type="predicted"/>
<evidence type="ECO:0000256" key="1">
    <source>
        <dbReference type="SAM" id="Phobius"/>
    </source>
</evidence>
<evidence type="ECO:0000313" key="4">
    <source>
        <dbReference type="Proteomes" id="UP000809529"/>
    </source>
</evidence>
<gene>
    <name evidence="3" type="ORF">GYN02_22155</name>
</gene>
<keyword evidence="3" id="KW-0407">Ion channel</keyword>
<organism evidence="3 4">
    <name type="scientific">Pseudomonas weihenstephanensis</name>
    <dbReference type="NCBI Taxonomy" id="1608994"/>
    <lineage>
        <taxon>Bacteria</taxon>
        <taxon>Pseudomonadati</taxon>
        <taxon>Pseudomonadota</taxon>
        <taxon>Gammaproteobacteria</taxon>
        <taxon>Pseudomonadales</taxon>
        <taxon>Pseudomonadaceae</taxon>
        <taxon>Pseudomonas</taxon>
    </lineage>
</organism>
<keyword evidence="1" id="KW-1133">Transmembrane helix</keyword>
<dbReference type="SUPFAM" id="SSF81324">
    <property type="entry name" value="Voltage-gated potassium channels"/>
    <property type="match status" value="1"/>
</dbReference>
<dbReference type="Proteomes" id="UP000809529">
    <property type="component" value="Unassembled WGS sequence"/>
</dbReference>
<accession>A0ABS1ZPJ7</accession>
<feature type="transmembrane region" description="Helical" evidence="1">
    <location>
        <begin position="51"/>
        <end position="69"/>
    </location>
</feature>
<keyword evidence="4" id="KW-1185">Reference proteome</keyword>
<feature type="transmembrane region" description="Helical" evidence="1">
    <location>
        <begin position="235"/>
        <end position="255"/>
    </location>
</feature>
<evidence type="ECO:0000313" key="3">
    <source>
        <dbReference type="EMBL" id="MBM1197873.1"/>
    </source>
</evidence>
<name>A0ABS1ZPJ7_9PSED</name>
<keyword evidence="1" id="KW-0472">Membrane</keyword>
<protein>
    <submittedName>
        <fullName evidence="3">Two pore domain potassium channel family protein</fullName>
    </submittedName>
</protein>
<keyword evidence="3" id="KW-0813">Transport</keyword>
<evidence type="ECO:0000259" key="2">
    <source>
        <dbReference type="Pfam" id="PF07885"/>
    </source>
</evidence>